<dbReference type="GO" id="GO:0005829">
    <property type="term" value="C:cytosol"/>
    <property type="evidence" value="ECO:0007669"/>
    <property type="project" value="TreeGrafter"/>
</dbReference>
<reference evidence="3" key="1">
    <citation type="journal article" date="2012" name="PLoS Negl. Trop. Dis.">
        <title>A systematically improved high quality genome and transcriptome of the human blood fluke Schistosoma mansoni.</title>
        <authorList>
            <person name="Protasio A.V."/>
            <person name="Tsai I.J."/>
            <person name="Babbage A."/>
            <person name="Nichol S."/>
            <person name="Hunt M."/>
            <person name="Aslett M.A."/>
            <person name="De Silva N."/>
            <person name="Velarde G.S."/>
            <person name="Anderson T.J."/>
            <person name="Clark R.C."/>
            <person name="Davidson C."/>
            <person name="Dillon G.P."/>
            <person name="Holroyd N.E."/>
            <person name="LoVerde P.T."/>
            <person name="Lloyd C."/>
            <person name="McQuillan J."/>
            <person name="Oliveira G."/>
            <person name="Otto T.D."/>
            <person name="Parker-Manuel S.J."/>
            <person name="Quail M.A."/>
            <person name="Wilson R.A."/>
            <person name="Zerlotini A."/>
            <person name="Dunne D.W."/>
            <person name="Berriman M."/>
        </authorList>
    </citation>
    <scope>NUCLEOTIDE SEQUENCE [LARGE SCALE GENOMIC DNA]</scope>
    <source>
        <strain evidence="3">Puerto Rican</strain>
    </source>
</reference>
<dbReference type="GeneID" id="8342493"/>
<evidence type="ECO:0000313" key="3">
    <source>
        <dbReference type="Proteomes" id="UP000008854"/>
    </source>
</evidence>
<dbReference type="eggNOG" id="ENOG502RBYN">
    <property type="taxonomic scope" value="Eukaryota"/>
</dbReference>
<feature type="transmembrane region" description="Helical" evidence="1">
    <location>
        <begin position="430"/>
        <end position="449"/>
    </location>
</feature>
<reference evidence="4" key="2">
    <citation type="submission" date="2018-12" db="UniProtKB">
        <authorList>
            <consortium name="WormBaseParasite"/>
        </authorList>
    </citation>
    <scope>IDENTIFICATION</scope>
    <source>
        <strain evidence="4">Puerto Rican</strain>
    </source>
</reference>
<feature type="chain" id="PRO_5030171952" evidence="2">
    <location>
        <begin position="21"/>
        <end position="468"/>
    </location>
</feature>
<dbReference type="WBParaSite" id="Smp_060570.1">
    <property type="protein sequence ID" value="Smp_060570.1"/>
    <property type="gene ID" value="Smp_060570"/>
</dbReference>
<evidence type="ECO:0000256" key="1">
    <source>
        <dbReference type="SAM" id="Phobius"/>
    </source>
</evidence>
<dbReference type="PANTHER" id="PTHR33539">
    <property type="entry name" value="UPF0764 PROTEIN C16ORF89"/>
    <property type="match status" value="1"/>
</dbReference>
<proteinExistence type="predicted"/>
<dbReference type="PANTHER" id="PTHR33539:SF1">
    <property type="entry name" value="UPF0764 PROTEIN C16ORF89"/>
    <property type="match status" value="1"/>
</dbReference>
<dbReference type="RefSeq" id="XP_018648664.1">
    <property type="nucleotide sequence ID" value="XM_018794230.1"/>
</dbReference>
<dbReference type="OMA" id="CAISREC"/>
<keyword evidence="1" id="KW-0472">Membrane</keyword>
<keyword evidence="3" id="KW-1185">Reference proteome</keyword>
<sequence>MDKTVWKLIFTLNIVTLVSGYNPMSEKLESLLLSLDKLVYYYEQHVSEFNFDGIFGLIPLKGALESITDDSLYENYERVKIALLPLMRKLKTQIMRINVIIRKSVKFFKKARDSYYTKMGRLLALKWNFPGQNTMYSYLSDPEPISSAQNISSDECIIQLLNTNNYGTLDCHLSMECILKLMDFNSRGYELAHQVLYILISHQVNCTDSLDGMLSNLSTSVGSLQNKLCSILYRDFVNLFLSSETTPRNRDILLEEMFVCGSIGYENFIQFSILSRVLSWQQPSGCFISSGSTDGKSKHKNTKIMFHERHPLVEHRHADGCLSHMTSVAAAVMGLYFRAFFIPTGYVDGYLSASMPIIWKVFLVRSYTSLPKLIEDDNNQDGNSNQDIFNAFTNRLIHVKGSTYLPSGIPFSLSYSTHFKDKLDLINSDYLLVSILLLCSICIFLYLLLRSCIVYCGFFNSSKSTSKV</sequence>
<keyword evidence="2" id="KW-0732">Signal</keyword>
<feature type="signal peptide" evidence="2">
    <location>
        <begin position="1"/>
        <end position="20"/>
    </location>
</feature>
<dbReference type="AlphaFoldDB" id="G4V6I2"/>
<name>G4V6I2_SCHMA</name>
<dbReference type="Proteomes" id="UP000008854">
    <property type="component" value="Unassembled WGS sequence"/>
</dbReference>
<organism evidence="3 4">
    <name type="scientific">Schistosoma mansoni</name>
    <name type="common">Blood fluke</name>
    <dbReference type="NCBI Taxonomy" id="6183"/>
    <lineage>
        <taxon>Eukaryota</taxon>
        <taxon>Metazoa</taxon>
        <taxon>Spiralia</taxon>
        <taxon>Lophotrochozoa</taxon>
        <taxon>Platyhelminthes</taxon>
        <taxon>Trematoda</taxon>
        <taxon>Digenea</taxon>
        <taxon>Strigeidida</taxon>
        <taxon>Schistosomatoidea</taxon>
        <taxon>Schistosomatidae</taxon>
        <taxon>Schistosoma</taxon>
    </lineage>
</organism>
<keyword evidence="1" id="KW-0812">Transmembrane</keyword>
<dbReference type="InParanoid" id="G4V6I2"/>
<protein>
    <submittedName>
        <fullName evidence="4">Putative sarg904</fullName>
    </submittedName>
</protein>
<accession>G4V6I2</accession>
<keyword evidence="1" id="KW-1133">Transmembrane helix</keyword>
<dbReference type="Pfam" id="PF15882">
    <property type="entry name" value="DUF4735"/>
    <property type="match status" value="1"/>
</dbReference>
<dbReference type="OrthoDB" id="5949187at2759"/>
<dbReference type="CTD" id="8342493"/>
<evidence type="ECO:0000256" key="2">
    <source>
        <dbReference type="SAM" id="SignalP"/>
    </source>
</evidence>
<evidence type="ECO:0000313" key="4">
    <source>
        <dbReference type="WBParaSite" id="Smp_060570.1"/>
    </source>
</evidence>
<dbReference type="PhylomeDB" id="G4V6I2"/>
<dbReference type="InterPro" id="IPR031751">
    <property type="entry name" value="DUF4735"/>
</dbReference>
<dbReference type="STRING" id="6183.G4V6I2"/>
<dbReference type="GO" id="GO:0016020">
    <property type="term" value="C:membrane"/>
    <property type="evidence" value="ECO:0007669"/>
    <property type="project" value="TreeGrafter"/>
</dbReference>
<dbReference type="KEGG" id="smm:Smp_060570"/>
<dbReference type="HOGENOM" id="CLU_584385_0_0_1"/>